<feature type="domain" description="RanBP2-type" evidence="10">
    <location>
        <begin position="16"/>
        <end position="45"/>
    </location>
</feature>
<dbReference type="PROSITE" id="PS50199">
    <property type="entry name" value="ZF_RANBP2_2"/>
    <property type="match status" value="1"/>
</dbReference>
<reference evidence="11" key="1">
    <citation type="submission" date="2009-03" db="EMBL/GenBank/DDBJ databases">
        <title>Caligus clemensi ESTs and full-length cDNAs.</title>
        <authorList>
            <person name="Yasuike M."/>
            <person name="von Schalburg K."/>
            <person name="Cooper G."/>
            <person name="Leong J."/>
            <person name="Jones S.R.M."/>
            <person name="Koop B.F."/>
        </authorList>
    </citation>
    <scope>NUCLEOTIDE SEQUENCE</scope>
    <source>
        <tissue evidence="11">Whole</tissue>
    </source>
</reference>
<dbReference type="SUPFAM" id="SSF90209">
    <property type="entry name" value="Ran binding protein zinc finger-like"/>
    <property type="match status" value="1"/>
</dbReference>
<gene>
    <name evidence="11" type="primary">RYBP</name>
</gene>
<feature type="compositionally biased region" description="Basic residues" evidence="9">
    <location>
        <begin position="184"/>
        <end position="195"/>
    </location>
</feature>
<name>C1C2M9_CALCM</name>
<dbReference type="PROSITE" id="PS01358">
    <property type="entry name" value="ZF_RANBP2_1"/>
    <property type="match status" value="1"/>
</dbReference>
<dbReference type="Pfam" id="PF17219">
    <property type="entry name" value="YAF2_RYBP"/>
    <property type="match status" value="1"/>
</dbReference>
<evidence type="ECO:0000256" key="7">
    <source>
        <dbReference type="ARBA" id="ARBA00023242"/>
    </source>
</evidence>
<dbReference type="PANTHER" id="PTHR12920:SF4">
    <property type="entry name" value="GEO03726P1"/>
    <property type="match status" value="1"/>
</dbReference>
<evidence type="ECO:0000256" key="4">
    <source>
        <dbReference type="ARBA" id="ARBA00022833"/>
    </source>
</evidence>
<protein>
    <submittedName>
        <fullName evidence="11">RING1 and YY1-binding protein</fullName>
    </submittedName>
</protein>
<organism evidence="11">
    <name type="scientific">Caligus clemensi</name>
    <name type="common">Sea louse</name>
    <dbReference type="NCBI Taxonomy" id="344056"/>
    <lineage>
        <taxon>Eukaryota</taxon>
        <taxon>Metazoa</taxon>
        <taxon>Ecdysozoa</taxon>
        <taxon>Arthropoda</taxon>
        <taxon>Crustacea</taxon>
        <taxon>Multicrustacea</taxon>
        <taxon>Hexanauplia</taxon>
        <taxon>Copepoda</taxon>
        <taxon>Siphonostomatoida</taxon>
        <taxon>Caligidae</taxon>
        <taxon>Caligus</taxon>
    </lineage>
</organism>
<dbReference type="PANTHER" id="PTHR12920">
    <property type="entry name" value="RYBP AND YAF2-RELATED"/>
    <property type="match status" value="1"/>
</dbReference>
<feature type="compositionally biased region" description="Polar residues" evidence="9">
    <location>
        <begin position="161"/>
        <end position="173"/>
    </location>
</feature>
<dbReference type="InterPro" id="IPR036443">
    <property type="entry name" value="Znf_RanBP2_sf"/>
</dbReference>
<dbReference type="Gene3D" id="4.10.1060.10">
    <property type="entry name" value="Zinc finger, RanBP2-type"/>
    <property type="match status" value="1"/>
</dbReference>
<sequence>MDKKSPKGRKRLNKGDENLWDCSVCTFRNNAEAFKCSMCDVRKGTSTRKPRLNADLVAAQVQQAQALTPPPLSSTSSKPSSPEPPSEEDEDSRHSVLEEEQPEEDETPQPPVSPETTTSKAPPTSTKKERKKKSHPEAGTSAQGPKKKYNINPAKLRNVDRSSATYHSVTVNDFTVVITEFKPKVKKEKLKKPLKKIPSSTVEEDEEPPSKKAANGESSPGPSEANGHEEAMRNSNSDAPDSRSS</sequence>
<evidence type="ECO:0000256" key="8">
    <source>
        <dbReference type="PROSITE-ProRule" id="PRU00322"/>
    </source>
</evidence>
<dbReference type="GO" id="GO:0008270">
    <property type="term" value="F:zinc ion binding"/>
    <property type="evidence" value="ECO:0007669"/>
    <property type="project" value="UniProtKB-KW"/>
</dbReference>
<keyword evidence="3 8" id="KW-0863">Zinc-finger</keyword>
<dbReference type="EMBL" id="BT081108">
    <property type="protein sequence ID" value="ACO15532.1"/>
    <property type="molecule type" value="mRNA"/>
</dbReference>
<keyword evidence="2" id="KW-0479">Metal-binding</keyword>
<keyword evidence="6" id="KW-0804">Transcription</keyword>
<dbReference type="SMART" id="SM00547">
    <property type="entry name" value="ZnF_RBZ"/>
    <property type="match status" value="1"/>
</dbReference>
<accession>C1C2M9</accession>
<evidence type="ECO:0000256" key="3">
    <source>
        <dbReference type="ARBA" id="ARBA00022771"/>
    </source>
</evidence>
<evidence type="ECO:0000256" key="1">
    <source>
        <dbReference type="ARBA" id="ARBA00004123"/>
    </source>
</evidence>
<evidence type="ECO:0000259" key="10">
    <source>
        <dbReference type="PROSITE" id="PS50199"/>
    </source>
</evidence>
<feature type="compositionally biased region" description="Acidic residues" evidence="9">
    <location>
        <begin position="98"/>
        <end position="107"/>
    </location>
</feature>
<dbReference type="InterPro" id="IPR001876">
    <property type="entry name" value="Znf_RanBP2"/>
</dbReference>
<evidence type="ECO:0000256" key="9">
    <source>
        <dbReference type="SAM" id="MobiDB-lite"/>
    </source>
</evidence>
<keyword evidence="5" id="KW-0805">Transcription regulation</keyword>
<feature type="compositionally biased region" description="Low complexity" evidence="9">
    <location>
        <begin position="57"/>
        <end position="80"/>
    </location>
</feature>
<evidence type="ECO:0000313" key="11">
    <source>
        <dbReference type="EMBL" id="ACO15532.1"/>
    </source>
</evidence>
<evidence type="ECO:0000256" key="5">
    <source>
        <dbReference type="ARBA" id="ARBA00023015"/>
    </source>
</evidence>
<dbReference type="InterPro" id="IPR033774">
    <property type="entry name" value="YAF2_RYBP"/>
</dbReference>
<dbReference type="GO" id="GO:0045893">
    <property type="term" value="P:positive regulation of DNA-templated transcription"/>
    <property type="evidence" value="ECO:0007669"/>
    <property type="project" value="InterPro"/>
</dbReference>
<dbReference type="InterPro" id="IPR039958">
    <property type="entry name" value="RYBP/YAF2"/>
</dbReference>
<dbReference type="GO" id="GO:0003677">
    <property type="term" value="F:DNA binding"/>
    <property type="evidence" value="ECO:0007669"/>
    <property type="project" value="TreeGrafter"/>
</dbReference>
<feature type="compositionally biased region" description="Low complexity" evidence="9">
    <location>
        <begin position="114"/>
        <end position="125"/>
    </location>
</feature>
<proteinExistence type="evidence at transcript level"/>
<keyword evidence="4" id="KW-0862">Zinc</keyword>
<comment type="subcellular location">
    <subcellularLocation>
        <location evidence="1">Nucleus</location>
    </subcellularLocation>
</comment>
<feature type="region of interest" description="Disordered" evidence="9">
    <location>
        <begin position="45"/>
        <end position="245"/>
    </location>
</feature>
<dbReference type="GO" id="GO:0005634">
    <property type="term" value="C:nucleus"/>
    <property type="evidence" value="ECO:0007669"/>
    <property type="project" value="UniProtKB-SubCell"/>
</dbReference>
<dbReference type="AlphaFoldDB" id="C1C2M9"/>
<evidence type="ECO:0000256" key="6">
    <source>
        <dbReference type="ARBA" id="ARBA00023163"/>
    </source>
</evidence>
<keyword evidence="7" id="KW-0539">Nucleus</keyword>
<evidence type="ECO:0000256" key="2">
    <source>
        <dbReference type="ARBA" id="ARBA00022723"/>
    </source>
</evidence>
<dbReference type="GO" id="GO:0003712">
    <property type="term" value="F:transcription coregulator activity"/>
    <property type="evidence" value="ECO:0007669"/>
    <property type="project" value="TreeGrafter"/>
</dbReference>